<proteinExistence type="predicted"/>
<keyword evidence="3" id="KW-0460">Magnesium</keyword>
<dbReference type="GO" id="GO:0016836">
    <property type="term" value="F:hydro-lyase activity"/>
    <property type="evidence" value="ECO:0007669"/>
    <property type="project" value="TreeGrafter"/>
</dbReference>
<dbReference type="InterPro" id="IPR029017">
    <property type="entry name" value="Enolase-like_N"/>
</dbReference>
<dbReference type="InterPro" id="IPR046945">
    <property type="entry name" value="RHMD-like"/>
</dbReference>
<dbReference type="Gene3D" id="3.30.390.10">
    <property type="entry name" value="Enolase-like, N-terminal domain"/>
    <property type="match status" value="1"/>
</dbReference>
<dbReference type="RefSeq" id="WP_138632268.1">
    <property type="nucleotide sequence ID" value="NZ_JASWDG010000005.1"/>
</dbReference>
<dbReference type="Gene3D" id="3.20.20.120">
    <property type="entry name" value="Enolase-like C-terminal domain"/>
    <property type="match status" value="1"/>
</dbReference>
<dbReference type="OrthoDB" id="9796450at2"/>
<comment type="caution">
    <text evidence="5">The sequence shown here is derived from an EMBL/GenBank/DDBJ whole genome shotgun (WGS) entry which is preliminary data.</text>
</comment>
<organism evidence="5 6">
    <name type="scientific">Actinomadura geliboluensis</name>
    <dbReference type="NCBI Taxonomy" id="882440"/>
    <lineage>
        <taxon>Bacteria</taxon>
        <taxon>Bacillati</taxon>
        <taxon>Actinomycetota</taxon>
        <taxon>Actinomycetes</taxon>
        <taxon>Streptosporangiales</taxon>
        <taxon>Thermomonosporaceae</taxon>
        <taxon>Actinomadura</taxon>
    </lineage>
</organism>
<dbReference type="InterPro" id="IPR013342">
    <property type="entry name" value="Mandelate_racemase_C"/>
</dbReference>
<evidence type="ECO:0000259" key="4">
    <source>
        <dbReference type="SMART" id="SM00922"/>
    </source>
</evidence>
<dbReference type="GO" id="GO:0000287">
    <property type="term" value="F:magnesium ion binding"/>
    <property type="evidence" value="ECO:0007669"/>
    <property type="project" value="TreeGrafter"/>
</dbReference>
<dbReference type="SUPFAM" id="SSF51604">
    <property type="entry name" value="Enolase C-terminal domain-like"/>
    <property type="match status" value="1"/>
</dbReference>
<dbReference type="SMART" id="SM00922">
    <property type="entry name" value="MR_MLE"/>
    <property type="match status" value="1"/>
</dbReference>
<dbReference type="InterPro" id="IPR029065">
    <property type="entry name" value="Enolase_C-like"/>
</dbReference>
<dbReference type="SUPFAM" id="SSF54826">
    <property type="entry name" value="Enolase N-terminal domain-like"/>
    <property type="match status" value="1"/>
</dbReference>
<keyword evidence="2" id="KW-0479">Metal-binding</keyword>
<gene>
    <name evidence="5" type="ORF">ETD96_00595</name>
</gene>
<dbReference type="Pfam" id="PF02746">
    <property type="entry name" value="MR_MLE_N"/>
    <property type="match status" value="1"/>
</dbReference>
<dbReference type="InterPro" id="IPR013341">
    <property type="entry name" value="Mandelate_racemase_N_dom"/>
</dbReference>
<dbReference type="PANTHER" id="PTHR13794">
    <property type="entry name" value="ENOLASE SUPERFAMILY, MANDELATE RACEMASE"/>
    <property type="match status" value="1"/>
</dbReference>
<keyword evidence="6" id="KW-1185">Reference proteome</keyword>
<dbReference type="Proteomes" id="UP000305238">
    <property type="component" value="Unassembled WGS sequence"/>
</dbReference>
<dbReference type="SFLD" id="SFLDS00001">
    <property type="entry name" value="Enolase"/>
    <property type="match status" value="1"/>
</dbReference>
<accession>A0A5S4HC91</accession>
<dbReference type="GO" id="GO:0016052">
    <property type="term" value="P:carbohydrate catabolic process"/>
    <property type="evidence" value="ECO:0007669"/>
    <property type="project" value="TreeGrafter"/>
</dbReference>
<comment type="cofactor">
    <cofactor evidence="1">
        <name>Mg(2+)</name>
        <dbReference type="ChEBI" id="CHEBI:18420"/>
    </cofactor>
</comment>
<name>A0A5S4HC91_9ACTN</name>
<protein>
    <submittedName>
        <fullName evidence="5">Mandelate racemase/muconate lactonizing enzyme family protein</fullName>
    </submittedName>
</protein>
<dbReference type="SFLD" id="SFLDG00179">
    <property type="entry name" value="mandelate_racemase"/>
    <property type="match status" value="1"/>
</dbReference>
<evidence type="ECO:0000256" key="1">
    <source>
        <dbReference type="ARBA" id="ARBA00001946"/>
    </source>
</evidence>
<evidence type="ECO:0000313" key="5">
    <source>
        <dbReference type="EMBL" id="TMR42371.1"/>
    </source>
</evidence>
<dbReference type="PANTHER" id="PTHR13794:SF58">
    <property type="entry name" value="MITOCHONDRIAL ENOLASE SUPERFAMILY MEMBER 1"/>
    <property type="match status" value="1"/>
</dbReference>
<reference evidence="5 6" key="1">
    <citation type="submission" date="2019-05" db="EMBL/GenBank/DDBJ databases">
        <title>Draft genome sequence of Actinomadura geliboluensis A8036.</title>
        <authorList>
            <person name="Saricaoglu S."/>
            <person name="Isik K."/>
        </authorList>
    </citation>
    <scope>NUCLEOTIDE SEQUENCE [LARGE SCALE GENOMIC DNA]</scope>
    <source>
        <strain evidence="5 6">A8036</strain>
    </source>
</reference>
<dbReference type="EMBL" id="VCKZ01000002">
    <property type="protein sequence ID" value="TMR42371.1"/>
    <property type="molecule type" value="Genomic_DNA"/>
</dbReference>
<dbReference type="InterPro" id="IPR036849">
    <property type="entry name" value="Enolase-like_C_sf"/>
</dbReference>
<evidence type="ECO:0000313" key="6">
    <source>
        <dbReference type="Proteomes" id="UP000305238"/>
    </source>
</evidence>
<evidence type="ECO:0000256" key="3">
    <source>
        <dbReference type="ARBA" id="ARBA00022842"/>
    </source>
</evidence>
<feature type="domain" description="Mandelate racemase/muconate lactonizing enzyme C-terminal" evidence="4">
    <location>
        <begin position="150"/>
        <end position="247"/>
    </location>
</feature>
<dbReference type="AlphaFoldDB" id="A0A5S4HC91"/>
<sequence>MTRGTTVTEVRTDFLSIPLDRPLVTAAFPIPAIDTALVRVRTRDGHEGVAWSFAFGRGRVASLVAFIEDLAKSLVGEDALAMESHWRRMSNASGFIGRRGVAALAMSTLDTACWDIAGQVAGLPVHKLLGGSRTRIEAYASQGLWLDRTVDELAAEARDLVDQGFTAVKMRAGLPDPREDVLRVRSVREAIGPDVKLMIDANQAWDLKQTLRMARLFEEHDVFWLEEPIPHGQVEDYAVVAAKIPMPLCTGESNYFKDELLSLARTRAADYVMPDLMRMGGVTEWMKAAHVCEAFGLPVTPHLFMEHSAHLACAVPNAVWQEYQPWWQPIMEEPVRMVDGHIELSDTPGFGIRLDASAVDEYRV</sequence>
<dbReference type="Pfam" id="PF13378">
    <property type="entry name" value="MR_MLE_C"/>
    <property type="match status" value="1"/>
</dbReference>
<dbReference type="CDD" id="cd03316">
    <property type="entry name" value="MR_like"/>
    <property type="match status" value="1"/>
</dbReference>
<evidence type="ECO:0000256" key="2">
    <source>
        <dbReference type="ARBA" id="ARBA00022723"/>
    </source>
</evidence>